<organism evidence="1 2">
    <name type="scientific">Scutellospora calospora</name>
    <dbReference type="NCBI Taxonomy" id="85575"/>
    <lineage>
        <taxon>Eukaryota</taxon>
        <taxon>Fungi</taxon>
        <taxon>Fungi incertae sedis</taxon>
        <taxon>Mucoromycota</taxon>
        <taxon>Glomeromycotina</taxon>
        <taxon>Glomeromycetes</taxon>
        <taxon>Diversisporales</taxon>
        <taxon>Gigasporaceae</taxon>
        <taxon>Scutellospora</taxon>
    </lineage>
</organism>
<gene>
    <name evidence="1" type="ORF">SCALOS_LOCUS5886</name>
</gene>
<name>A0ACA9M7Q3_9GLOM</name>
<protein>
    <submittedName>
        <fullName evidence="1">10084_t:CDS:1</fullName>
    </submittedName>
</protein>
<dbReference type="EMBL" id="CAJVPM010010313">
    <property type="protein sequence ID" value="CAG8572009.1"/>
    <property type="molecule type" value="Genomic_DNA"/>
</dbReference>
<comment type="caution">
    <text evidence="1">The sequence shown here is derived from an EMBL/GenBank/DDBJ whole genome shotgun (WGS) entry which is preliminary data.</text>
</comment>
<keyword evidence="2" id="KW-1185">Reference proteome</keyword>
<reference evidence="1" key="1">
    <citation type="submission" date="2021-06" db="EMBL/GenBank/DDBJ databases">
        <authorList>
            <person name="Kallberg Y."/>
            <person name="Tangrot J."/>
            <person name="Rosling A."/>
        </authorList>
    </citation>
    <scope>NUCLEOTIDE SEQUENCE</scope>
    <source>
        <strain evidence="1">AU212A</strain>
    </source>
</reference>
<evidence type="ECO:0000313" key="1">
    <source>
        <dbReference type="EMBL" id="CAG8572009.1"/>
    </source>
</evidence>
<proteinExistence type="predicted"/>
<dbReference type="Proteomes" id="UP000789860">
    <property type="component" value="Unassembled WGS sequence"/>
</dbReference>
<accession>A0ACA9M7Q3</accession>
<feature type="non-terminal residue" evidence="1">
    <location>
        <position position="1"/>
    </location>
</feature>
<evidence type="ECO:0000313" key="2">
    <source>
        <dbReference type="Proteomes" id="UP000789860"/>
    </source>
</evidence>
<sequence>LTVEKVSNIVKLYTYYVNNARNKLNYISYNISKSEFEQVIENYTNTIDYSNNIFNEDEYDKEFDTDFVSNDDNLVDLIQFDNESLETKKILDFNTFLDEQLMKIMILII</sequence>